<dbReference type="Proteomes" id="UP000553632">
    <property type="component" value="Unassembled WGS sequence"/>
</dbReference>
<evidence type="ECO:0000313" key="1">
    <source>
        <dbReference type="EMBL" id="KAF4726804.1"/>
    </source>
</evidence>
<sequence>MMLRSVLRRKAAVVTSPASPNEFRQMLRYPKSSQGPEDVVMVVATAEHVKNRTHQLIQTVEENYPKLRIMTVDILKQPEHTASISVLNVPTVQLWHGGLMQRVITGGDPAAALDHLNRWFKQDFLPSTSYTEARSRLYEAVGQSDAEGLKGDSGALRQFESMLSFKKATGFAELADHQLAARGRLHVYASRDGVSDQLREAVGAYLSSPEDGEVLAECADTFLREYAGWFCQQSPIKVLNMEEHESHQVPQREILIAFLQDLDWDRFPDILHDTLFKLQYLIDKEDTLFMKMSANSFSVSFAYSRVSRVDTLCDGQTESGVAEALTKAIQIGEPGRMVMRVPCLLREDKMQNLGMPHQSGAGMSGLGGGHPHFLFDDAFDRDERGQPKKKYLRRMIDCNPTLIKYKTDMLLTQHRPLYKTGNQKAHLSYMKDMGPGYLGYESPFLCKYIHTAINKMRCAINCVEWQPNGTEAVADTEV</sequence>
<reference evidence="1 2" key="1">
    <citation type="submission" date="2020-04" db="EMBL/GenBank/DDBJ databases">
        <title>Perkinsus olseni comparative genomics.</title>
        <authorList>
            <person name="Bogema D.R."/>
        </authorList>
    </citation>
    <scope>NUCLEOTIDE SEQUENCE [LARGE SCALE GENOMIC DNA]</scope>
    <source>
        <strain evidence="1 2">ATCC PRA-207</strain>
    </source>
</reference>
<organism evidence="1 2">
    <name type="scientific">Perkinsus olseni</name>
    <name type="common">Perkinsus atlanticus</name>
    <dbReference type="NCBI Taxonomy" id="32597"/>
    <lineage>
        <taxon>Eukaryota</taxon>
        <taxon>Sar</taxon>
        <taxon>Alveolata</taxon>
        <taxon>Perkinsozoa</taxon>
        <taxon>Perkinsea</taxon>
        <taxon>Perkinsida</taxon>
        <taxon>Perkinsidae</taxon>
        <taxon>Perkinsus</taxon>
    </lineage>
</organism>
<keyword evidence="2" id="KW-1185">Reference proteome</keyword>
<evidence type="ECO:0000313" key="2">
    <source>
        <dbReference type="Proteomes" id="UP000553632"/>
    </source>
</evidence>
<proteinExistence type="predicted"/>
<name>A0A7J6S1H2_PEROL</name>
<comment type="caution">
    <text evidence="1">The sequence shown here is derived from an EMBL/GenBank/DDBJ whole genome shotgun (WGS) entry which is preliminary data.</text>
</comment>
<feature type="non-terminal residue" evidence="1">
    <location>
        <position position="478"/>
    </location>
</feature>
<accession>A0A7J6S1H2</accession>
<protein>
    <submittedName>
        <fullName evidence="1">WD repeat-containing protein 33</fullName>
    </submittedName>
</protein>
<dbReference type="AlphaFoldDB" id="A0A7J6S1H2"/>
<gene>
    <name evidence="1" type="primary">WDR33_3</name>
    <name evidence="1" type="ORF">FOZ63_030161</name>
</gene>
<dbReference type="EMBL" id="JABANO010021441">
    <property type="protein sequence ID" value="KAF4726804.1"/>
    <property type="molecule type" value="Genomic_DNA"/>
</dbReference>